<proteinExistence type="predicted"/>
<feature type="transmembrane region" description="Helical" evidence="1">
    <location>
        <begin position="6"/>
        <end position="23"/>
    </location>
</feature>
<dbReference type="EMBL" id="APJZ01000002">
    <property type="protein sequence ID" value="EOD42547.1"/>
    <property type="molecule type" value="Genomic_DNA"/>
</dbReference>
<accession>R1E5B5</accession>
<gene>
    <name evidence="2" type="ORF">Nst1_277</name>
</gene>
<dbReference type="AlphaFoldDB" id="R1E5B5"/>
<evidence type="ECO:0000313" key="2">
    <source>
        <dbReference type="EMBL" id="EOD42547.1"/>
    </source>
</evidence>
<keyword evidence="1" id="KW-0812">Transmembrane</keyword>
<comment type="caution">
    <text evidence="2">The sequence shown here is derived from an EMBL/GenBank/DDBJ whole genome shotgun (WGS) entry which is preliminary data.</text>
</comment>
<feature type="transmembrane region" description="Helical" evidence="1">
    <location>
        <begin position="74"/>
        <end position="97"/>
    </location>
</feature>
<dbReference type="Proteomes" id="UP000053279">
    <property type="component" value="Unassembled WGS sequence"/>
</dbReference>
<keyword evidence="3" id="KW-1185">Reference proteome</keyword>
<reference evidence="2 3" key="1">
    <citation type="submission" date="2013-02" db="EMBL/GenBank/DDBJ databases">
        <title>Insights into archaeal evolution and symbiosis from the genomes of a Nanoarchaeon and its crenarchaeal host from Yellowstone National Park.</title>
        <authorList>
            <person name="Podar M."/>
            <person name="Makarova K.S."/>
            <person name="Graham D.E."/>
            <person name="Wolf Y.I."/>
            <person name="Koonin E.V."/>
            <person name="Reysenbach A.-L."/>
        </authorList>
    </citation>
    <scope>NUCLEOTIDE SEQUENCE [LARGE SCALE GENOMIC DNA]</scope>
</reference>
<keyword evidence="1" id="KW-0472">Membrane</keyword>
<feature type="transmembrane region" description="Helical" evidence="1">
    <location>
        <begin position="172"/>
        <end position="193"/>
    </location>
</feature>
<name>R1E5B5_NANST</name>
<evidence type="ECO:0000313" key="3">
    <source>
        <dbReference type="Proteomes" id="UP000053279"/>
    </source>
</evidence>
<evidence type="ECO:0000256" key="1">
    <source>
        <dbReference type="SAM" id="Phobius"/>
    </source>
</evidence>
<keyword evidence="1" id="KW-1133">Transmembrane helix</keyword>
<sequence>MIDLIFFYVLFLVILVNIVIKIIEKKTGIREHQKKLQEIQKKYIESFKSGKLEELNNIMEDLTKIYSKIMKHTMIVSIFGIIILIFIIFGFQSGFYVANINNTTSVLITNPILYNQDFAIYYNNSFLGFYHANYNIINLNGTYEPKLLSVNVITNTLPFRLPIININWLNPLLLYIILYILAQISLLIFNIIYSRFIKKSKIDNKNG</sequence>
<protein>
    <submittedName>
        <fullName evidence="2">OxaA/SpoJ/YigC translocase/secretase</fullName>
    </submittedName>
</protein>
<organism evidence="2 3">
    <name type="scientific">Nanobsidianus stetteri</name>
    <dbReference type="NCBI Taxonomy" id="1294122"/>
    <lineage>
        <taxon>Archaea</taxon>
        <taxon>Nanobdellota</taxon>
        <taxon>Candidatus Nanoarchaeia</taxon>
        <taxon>Nanoarchaeales</taxon>
        <taxon>Nanopusillaceae</taxon>
        <taxon>Candidatus Nanobsidianus</taxon>
    </lineage>
</organism>